<dbReference type="SUPFAM" id="SSF52058">
    <property type="entry name" value="L domain-like"/>
    <property type="match status" value="1"/>
</dbReference>
<evidence type="ECO:0000256" key="4">
    <source>
        <dbReference type="SAM" id="Phobius"/>
    </source>
</evidence>
<keyword evidence="1" id="KW-0433">Leucine-rich repeat</keyword>
<evidence type="ECO:0000313" key="7">
    <source>
        <dbReference type="Proteomes" id="UP000694580"/>
    </source>
</evidence>
<dbReference type="Ensembl" id="ENSDCDT00010014572.1">
    <property type="protein sequence ID" value="ENSDCDP00010013809.1"/>
    <property type="gene ID" value="ENSDCDG00010006342.1"/>
</dbReference>
<dbReference type="PANTHER" id="PTHR24366">
    <property type="entry name" value="IG(IMMUNOGLOBULIN) AND LRR(LEUCINE RICH REPEAT) DOMAINS"/>
    <property type="match status" value="1"/>
</dbReference>
<protein>
    <submittedName>
        <fullName evidence="6">Uncharacterized protein</fullName>
    </submittedName>
</protein>
<reference evidence="6 7" key="1">
    <citation type="submission" date="2020-06" db="EMBL/GenBank/DDBJ databases">
        <authorList>
            <consortium name="Wellcome Sanger Institute Data Sharing"/>
        </authorList>
    </citation>
    <scope>NUCLEOTIDE SEQUENCE [LARGE SCALE GENOMIC DNA]</scope>
</reference>
<evidence type="ECO:0000256" key="5">
    <source>
        <dbReference type="SAM" id="SignalP"/>
    </source>
</evidence>
<dbReference type="Proteomes" id="UP000694580">
    <property type="component" value="Chromosome 4"/>
</dbReference>
<name>A0AAY4AYF2_9TELE</name>
<dbReference type="SMART" id="SM00369">
    <property type="entry name" value="LRR_TYP"/>
    <property type="match status" value="5"/>
</dbReference>
<feature type="compositionally biased region" description="Low complexity" evidence="3">
    <location>
        <begin position="823"/>
        <end position="852"/>
    </location>
</feature>
<proteinExistence type="predicted"/>
<dbReference type="GeneTree" id="ENSGT00940000161095"/>
<keyword evidence="4" id="KW-0812">Transmembrane</keyword>
<evidence type="ECO:0000256" key="3">
    <source>
        <dbReference type="SAM" id="MobiDB-lite"/>
    </source>
</evidence>
<evidence type="ECO:0000313" key="6">
    <source>
        <dbReference type="Ensembl" id="ENSDCDP00010013809.1"/>
    </source>
</evidence>
<dbReference type="Pfam" id="PF13855">
    <property type="entry name" value="LRR_8"/>
    <property type="match status" value="3"/>
</dbReference>
<evidence type="ECO:0000256" key="1">
    <source>
        <dbReference type="ARBA" id="ARBA00022614"/>
    </source>
</evidence>
<feature type="compositionally biased region" description="Polar residues" evidence="3">
    <location>
        <begin position="726"/>
        <end position="738"/>
    </location>
</feature>
<feature type="transmembrane region" description="Helical" evidence="4">
    <location>
        <begin position="306"/>
        <end position="329"/>
    </location>
</feature>
<dbReference type="PROSITE" id="PS51450">
    <property type="entry name" value="LRR"/>
    <property type="match status" value="2"/>
</dbReference>
<feature type="compositionally biased region" description="Basic residues" evidence="3">
    <location>
        <begin position="659"/>
        <end position="674"/>
    </location>
</feature>
<accession>A0AAY4AYF2</accession>
<dbReference type="InterPro" id="IPR003591">
    <property type="entry name" value="Leu-rich_rpt_typical-subtyp"/>
</dbReference>
<dbReference type="InterPro" id="IPR032675">
    <property type="entry name" value="LRR_dom_sf"/>
</dbReference>
<keyword evidence="7" id="KW-1185">Reference proteome</keyword>
<keyword evidence="4" id="KW-1133">Transmembrane helix</keyword>
<feature type="compositionally biased region" description="Basic residues" evidence="3">
    <location>
        <begin position="683"/>
        <end position="692"/>
    </location>
</feature>
<keyword evidence="5" id="KW-0732">Signal</keyword>
<feature type="compositionally biased region" description="Basic and acidic residues" evidence="3">
    <location>
        <begin position="787"/>
        <end position="801"/>
    </location>
</feature>
<keyword evidence="2" id="KW-0677">Repeat</keyword>
<evidence type="ECO:0000256" key="2">
    <source>
        <dbReference type="ARBA" id="ARBA00022737"/>
    </source>
</evidence>
<feature type="compositionally biased region" description="Basic and acidic residues" evidence="3">
    <location>
        <begin position="693"/>
        <end position="713"/>
    </location>
</feature>
<organism evidence="6 7">
    <name type="scientific">Denticeps clupeoides</name>
    <name type="common">denticle herring</name>
    <dbReference type="NCBI Taxonomy" id="299321"/>
    <lineage>
        <taxon>Eukaryota</taxon>
        <taxon>Metazoa</taxon>
        <taxon>Chordata</taxon>
        <taxon>Craniata</taxon>
        <taxon>Vertebrata</taxon>
        <taxon>Euteleostomi</taxon>
        <taxon>Actinopterygii</taxon>
        <taxon>Neopterygii</taxon>
        <taxon>Teleostei</taxon>
        <taxon>Clupei</taxon>
        <taxon>Clupeiformes</taxon>
        <taxon>Denticipitoidei</taxon>
        <taxon>Denticipitidae</taxon>
        <taxon>Denticeps</taxon>
    </lineage>
</organism>
<sequence>MKSALFMLTILLTHNQPVASCPASCVVCSEETFICHKLSSFIDVPETTQALFFTDGWIQSVDNSALGDISNVTVLSLSNNAITTIKRSAFQSLTVLQTLLLDHNHITSWSLDRSTFSWLSRLETLQLGNNDLQEIDGSWFQNTSRLKSLQFESNLIAWINSSTFASSNLRGLENLDLSDNLITYLSQDSFRNLPQLRRLDLSRNKLQNAPDAFSYLSWLSTLNLDMNQWNCTCELRELASFLSSYVQAPNKALYNGQRMICSNADNPAVKAVLELTEANCVPPNQNITVQVVAKSAITPQRYTRDVALAAVLFFAGGIGITLGLLGIIYRKLELRVSQKRNKHSPQGSAQLAFTEENEILSAAHDVHKPKQMDPFRDGRPKRTEPMFVCHHCRSSVSVPVSDQREPYLARNTTMHLANVNRAPHGRPQNWTIVDEREASRRHGTHTESVNKGHNRHTVRTSNYDIAQHHGLPEAKTCSSKIPQIRQNGQCPIPHTNSPAIPGFRAHGNPLSEWKAKPHAQNTAQAYSTIHCMQCNRTYEYKQTKRKGHGMPNSHFDQTLEHDEPAIFKPALPGEAVLGYNQPNAQSHGETLVKDLHFKSRNHKNVTFDLSGSEGRAVQKEMSHAENIKSRMRLNYMYYKSLNDEASKIIKSNISERGRSPKRHRHKTKTSRSLKVKLNLNPLRKSRVHPKKWYSHEEEYQSDVEKSAKQDKKDRLRAKIKCDQHHVPSQSRGSKTLTGRSKKESKSHKDKIMKSSKTNKNVSNSEDLPQPDLDADLSNQNTSTLVLKNEEDQKEHPEELKRPPVHSAELTQQETSHAHPDTTGPGPAEGPSGAGNETLLSLTQATLSSSEQTGAPLNEESVPADVLQEYVSEDGSLKRKLRLIVPEKTTNRPLTALEKKIR</sequence>
<reference evidence="6" key="2">
    <citation type="submission" date="2025-08" db="UniProtKB">
        <authorList>
            <consortium name="Ensembl"/>
        </authorList>
    </citation>
    <scope>IDENTIFICATION</scope>
</reference>
<dbReference type="InterPro" id="IPR001611">
    <property type="entry name" value="Leu-rich_rpt"/>
</dbReference>
<dbReference type="AlphaFoldDB" id="A0AAY4AYF2"/>
<keyword evidence="4" id="KW-0472">Membrane</keyword>
<feature type="compositionally biased region" description="Low complexity" evidence="3">
    <location>
        <begin position="754"/>
        <end position="764"/>
    </location>
</feature>
<dbReference type="PANTHER" id="PTHR24366:SF96">
    <property type="entry name" value="LEUCINE RICH REPEAT CONTAINING 53"/>
    <property type="match status" value="1"/>
</dbReference>
<feature type="compositionally biased region" description="Polar residues" evidence="3">
    <location>
        <begin position="776"/>
        <end position="785"/>
    </location>
</feature>
<dbReference type="Gene3D" id="3.80.10.10">
    <property type="entry name" value="Ribonuclease Inhibitor"/>
    <property type="match status" value="2"/>
</dbReference>
<reference evidence="6" key="3">
    <citation type="submission" date="2025-09" db="UniProtKB">
        <authorList>
            <consortium name="Ensembl"/>
        </authorList>
    </citation>
    <scope>IDENTIFICATION</scope>
</reference>
<gene>
    <name evidence="6" type="primary">LRRC53</name>
</gene>
<feature type="region of interest" description="Disordered" evidence="3">
    <location>
        <begin position="653"/>
        <end position="861"/>
    </location>
</feature>
<feature type="signal peptide" evidence="5">
    <location>
        <begin position="1"/>
        <end position="20"/>
    </location>
</feature>
<feature type="chain" id="PRO_5044293179" evidence="5">
    <location>
        <begin position="21"/>
        <end position="901"/>
    </location>
</feature>